<organism evidence="1">
    <name type="scientific">Arundo donax</name>
    <name type="common">Giant reed</name>
    <name type="synonym">Donax arundinaceus</name>
    <dbReference type="NCBI Taxonomy" id="35708"/>
    <lineage>
        <taxon>Eukaryota</taxon>
        <taxon>Viridiplantae</taxon>
        <taxon>Streptophyta</taxon>
        <taxon>Embryophyta</taxon>
        <taxon>Tracheophyta</taxon>
        <taxon>Spermatophyta</taxon>
        <taxon>Magnoliopsida</taxon>
        <taxon>Liliopsida</taxon>
        <taxon>Poales</taxon>
        <taxon>Poaceae</taxon>
        <taxon>PACMAD clade</taxon>
        <taxon>Arundinoideae</taxon>
        <taxon>Arundineae</taxon>
        <taxon>Arundo</taxon>
    </lineage>
</organism>
<sequence length="54" mass="6447">MLTVTASDSQSYFHIQTHIYTSRGKNDWHWQTRKHQIPRVTTEMEERKAALICD</sequence>
<reference evidence="1" key="2">
    <citation type="journal article" date="2015" name="Data Brief">
        <title>Shoot transcriptome of the giant reed, Arundo donax.</title>
        <authorList>
            <person name="Barrero R.A."/>
            <person name="Guerrero F.D."/>
            <person name="Moolhuijzen P."/>
            <person name="Goolsby J.A."/>
            <person name="Tidwell J."/>
            <person name="Bellgard S.E."/>
            <person name="Bellgard M.I."/>
        </authorList>
    </citation>
    <scope>NUCLEOTIDE SEQUENCE</scope>
    <source>
        <tissue evidence="1">Shoot tissue taken approximately 20 cm above the soil surface</tissue>
    </source>
</reference>
<proteinExistence type="predicted"/>
<dbReference type="EMBL" id="GBRH01197291">
    <property type="protein sequence ID" value="JAE00605.1"/>
    <property type="molecule type" value="Transcribed_RNA"/>
</dbReference>
<accession>A0A0A9EIT7</accession>
<evidence type="ECO:0000313" key="1">
    <source>
        <dbReference type="EMBL" id="JAE00605.1"/>
    </source>
</evidence>
<protein>
    <submittedName>
        <fullName evidence="1">Uncharacterized protein</fullName>
    </submittedName>
</protein>
<dbReference type="AlphaFoldDB" id="A0A0A9EIT7"/>
<reference evidence="1" key="1">
    <citation type="submission" date="2014-09" db="EMBL/GenBank/DDBJ databases">
        <authorList>
            <person name="Magalhaes I.L.F."/>
            <person name="Oliveira U."/>
            <person name="Santos F.R."/>
            <person name="Vidigal T.H.D.A."/>
            <person name="Brescovit A.D."/>
            <person name="Santos A.J."/>
        </authorList>
    </citation>
    <scope>NUCLEOTIDE SEQUENCE</scope>
    <source>
        <tissue evidence="1">Shoot tissue taken approximately 20 cm above the soil surface</tissue>
    </source>
</reference>
<name>A0A0A9EIT7_ARUDO</name>